<evidence type="ECO:0000256" key="7">
    <source>
        <dbReference type="ARBA" id="ARBA00022729"/>
    </source>
</evidence>
<keyword evidence="7 9" id="KW-0732">Signal</keyword>
<dbReference type="CDD" id="cd13553">
    <property type="entry name" value="PBP2_NrtA_CpmA_like"/>
    <property type="match status" value="1"/>
</dbReference>
<dbReference type="PROSITE" id="PS51257">
    <property type="entry name" value="PROKAR_LIPOPROTEIN"/>
    <property type="match status" value="1"/>
</dbReference>
<evidence type="ECO:0000256" key="1">
    <source>
        <dbReference type="ARBA" id="ARBA00004418"/>
    </source>
</evidence>
<keyword evidence="4" id="KW-0813">Transport</keyword>
<dbReference type="Pfam" id="PF13379">
    <property type="entry name" value="NMT1_2"/>
    <property type="match status" value="1"/>
</dbReference>
<feature type="chain" id="PRO_5045808353" evidence="9">
    <location>
        <begin position="27"/>
        <end position="352"/>
    </location>
</feature>
<dbReference type="PANTHER" id="PTHR30024:SF47">
    <property type="entry name" value="TAURINE-BINDING PERIPLASMIC PROTEIN"/>
    <property type="match status" value="1"/>
</dbReference>
<dbReference type="RefSeq" id="WP_357716762.1">
    <property type="nucleotide sequence ID" value="NZ_JAYMRS010000010.1"/>
</dbReference>
<organism evidence="10 11">
    <name type="scientific">Nocardiopsis alba</name>
    <dbReference type="NCBI Taxonomy" id="53437"/>
    <lineage>
        <taxon>Bacteria</taxon>
        <taxon>Bacillati</taxon>
        <taxon>Actinomycetota</taxon>
        <taxon>Actinomycetes</taxon>
        <taxon>Streptosporangiales</taxon>
        <taxon>Nocardiopsidaceae</taxon>
        <taxon>Nocardiopsis</taxon>
    </lineage>
</organism>
<evidence type="ECO:0000256" key="4">
    <source>
        <dbReference type="ARBA" id="ARBA00022448"/>
    </source>
</evidence>
<evidence type="ECO:0000313" key="10">
    <source>
        <dbReference type="EMBL" id="MFB8770410.1"/>
    </source>
</evidence>
<comment type="caution">
    <text evidence="10">The sequence shown here is derived from an EMBL/GenBank/DDBJ whole genome shotgun (WGS) entry which is preliminary data.</text>
</comment>
<dbReference type="InterPro" id="IPR044527">
    <property type="entry name" value="NrtA/CpmA_ABC-bd_dom"/>
</dbReference>
<evidence type="ECO:0000256" key="9">
    <source>
        <dbReference type="SAM" id="SignalP"/>
    </source>
</evidence>
<keyword evidence="6" id="KW-0997">Cell inner membrane</keyword>
<comment type="subcellular location">
    <subcellularLocation>
        <location evidence="2">Cell inner membrane</location>
    </subcellularLocation>
    <subcellularLocation>
        <location evidence="1">Periplasm</location>
    </subcellularLocation>
</comment>
<reference evidence="10 11" key="1">
    <citation type="submission" date="2024-01" db="EMBL/GenBank/DDBJ databases">
        <title>Genome mining of biosynthetic gene clusters to explore secondary metabolites of Streptomyces sp.</title>
        <authorList>
            <person name="Baig A."/>
            <person name="Ajitkumar Shintre N."/>
            <person name="Kumar H."/>
            <person name="Anbarasu A."/>
            <person name="Ramaiah S."/>
        </authorList>
    </citation>
    <scope>NUCLEOTIDE SEQUENCE [LARGE SCALE GENOMIC DNA]</scope>
    <source>
        <strain evidence="10 11">A01</strain>
    </source>
</reference>
<dbReference type="SUPFAM" id="SSF53850">
    <property type="entry name" value="Periplasmic binding protein-like II"/>
    <property type="match status" value="1"/>
</dbReference>
<protein>
    <submittedName>
        <fullName evidence="10">ABC transporter substrate-binding protein</fullName>
    </submittedName>
</protein>
<evidence type="ECO:0000256" key="8">
    <source>
        <dbReference type="ARBA" id="ARBA00023136"/>
    </source>
</evidence>
<evidence type="ECO:0000256" key="2">
    <source>
        <dbReference type="ARBA" id="ARBA00004533"/>
    </source>
</evidence>
<evidence type="ECO:0000256" key="3">
    <source>
        <dbReference type="ARBA" id="ARBA00010742"/>
    </source>
</evidence>
<keyword evidence="5" id="KW-1003">Cell membrane</keyword>
<dbReference type="Gene3D" id="3.40.190.10">
    <property type="entry name" value="Periplasmic binding protein-like II"/>
    <property type="match status" value="2"/>
</dbReference>
<name>A0ABV5E0P8_9ACTN</name>
<evidence type="ECO:0000256" key="6">
    <source>
        <dbReference type="ARBA" id="ARBA00022519"/>
    </source>
</evidence>
<evidence type="ECO:0000256" key="5">
    <source>
        <dbReference type="ARBA" id="ARBA00022475"/>
    </source>
</evidence>
<keyword evidence="11" id="KW-1185">Reference proteome</keyword>
<proteinExistence type="inferred from homology"/>
<evidence type="ECO:0000313" key="11">
    <source>
        <dbReference type="Proteomes" id="UP001585053"/>
    </source>
</evidence>
<gene>
    <name evidence="10" type="ORF">VSQ78_22150</name>
</gene>
<dbReference type="PANTHER" id="PTHR30024">
    <property type="entry name" value="ALIPHATIC SULFONATES-BINDING PROTEIN-RELATED"/>
    <property type="match status" value="1"/>
</dbReference>
<keyword evidence="8" id="KW-0472">Membrane</keyword>
<dbReference type="Proteomes" id="UP001585053">
    <property type="component" value="Unassembled WGS sequence"/>
</dbReference>
<feature type="signal peptide" evidence="9">
    <location>
        <begin position="1"/>
        <end position="26"/>
    </location>
</feature>
<dbReference type="EMBL" id="JAYMRS010000010">
    <property type="protein sequence ID" value="MFB8770410.1"/>
    <property type="molecule type" value="Genomic_DNA"/>
</dbReference>
<accession>A0ABV5E0P8</accession>
<comment type="similarity">
    <text evidence="3">Belongs to the bacterial solute-binding protein SsuA/TauA family.</text>
</comment>
<sequence>MRVSPPPPRTLVAAALALSLAATGCAGEGNGADADGSSLTLGYFPNITHAPALIGVEDGLYEEALGDVDFDTRTFHNGPDAVNALFSGEIDAAFLGPNPAVNGWSQSGGEALHIIAGAAAQGSGLVVRDDIETIDDLPGHTFSTPMLGGTQDVALRWFAREQGWEVDTAGGGDLSIIPQDNPDTVDAFELGEIDGAWIPEPHLSRILAQDDAHLLIDEPDLWEETDGMYVTTLLVVNADYLENNPETVADLLRGHVESVDRIDEAPEEAAETARLHLEDLTGGTLDPEITATAFDNVAFTVDPIVPSLLTQAEQAEAIGLLDPVDLTGIYALDPLNDVLAEAGREPVVGLEG</sequence>